<evidence type="ECO:0000259" key="13">
    <source>
        <dbReference type="PROSITE" id="PS50928"/>
    </source>
</evidence>
<evidence type="ECO:0000256" key="6">
    <source>
        <dbReference type="ARBA" id="ARBA00022692"/>
    </source>
</evidence>
<keyword evidence="8" id="KW-0067">ATP-binding</keyword>
<dbReference type="PANTHER" id="PTHR43297">
    <property type="entry name" value="OLIGOPEPTIDE TRANSPORT ATP-BINDING PROTEIN APPD"/>
    <property type="match status" value="1"/>
</dbReference>
<dbReference type="InterPro" id="IPR027417">
    <property type="entry name" value="P-loop_NTPase"/>
</dbReference>
<dbReference type="GO" id="GO:0016887">
    <property type="term" value="F:ATP hydrolysis activity"/>
    <property type="evidence" value="ECO:0007669"/>
    <property type="project" value="InterPro"/>
</dbReference>
<dbReference type="Pfam" id="PF00005">
    <property type="entry name" value="ABC_tran"/>
    <property type="match status" value="1"/>
</dbReference>
<comment type="caution">
    <text evidence="14">The sequence shown here is derived from an EMBL/GenBank/DDBJ whole genome shotgun (WGS) entry which is preliminary data.</text>
</comment>
<evidence type="ECO:0000256" key="11">
    <source>
        <dbReference type="RuleBase" id="RU363032"/>
    </source>
</evidence>
<gene>
    <name evidence="14" type="ORF">HNR40_010397</name>
</gene>
<accession>A0A7W8AEK4</accession>
<dbReference type="Gene3D" id="1.10.3720.10">
    <property type="entry name" value="MetI-like"/>
    <property type="match status" value="1"/>
</dbReference>
<organism evidence="14 15">
    <name type="scientific">Nonomuraea endophytica</name>
    <dbReference type="NCBI Taxonomy" id="714136"/>
    <lineage>
        <taxon>Bacteria</taxon>
        <taxon>Bacillati</taxon>
        <taxon>Actinomycetota</taxon>
        <taxon>Actinomycetes</taxon>
        <taxon>Streptosporangiales</taxon>
        <taxon>Streptosporangiaceae</taxon>
        <taxon>Nonomuraea</taxon>
    </lineage>
</organism>
<evidence type="ECO:0000313" key="14">
    <source>
        <dbReference type="EMBL" id="MBB5084886.1"/>
    </source>
</evidence>
<dbReference type="Pfam" id="PF12911">
    <property type="entry name" value="OppC_N"/>
    <property type="match status" value="1"/>
</dbReference>
<dbReference type="InterPro" id="IPR003439">
    <property type="entry name" value="ABC_transporter-like_ATP-bd"/>
</dbReference>
<evidence type="ECO:0000313" key="15">
    <source>
        <dbReference type="Proteomes" id="UP000568380"/>
    </source>
</evidence>
<dbReference type="EMBL" id="JACHIN010000027">
    <property type="protein sequence ID" value="MBB5084886.1"/>
    <property type="molecule type" value="Genomic_DNA"/>
</dbReference>
<keyword evidence="4 11" id="KW-0813">Transport</keyword>
<keyword evidence="5" id="KW-1003">Cell membrane</keyword>
<dbReference type="InterPro" id="IPR035906">
    <property type="entry name" value="MetI-like_sf"/>
</dbReference>
<evidence type="ECO:0000256" key="3">
    <source>
        <dbReference type="ARBA" id="ARBA00005417"/>
    </source>
</evidence>
<dbReference type="SUPFAM" id="SSF52540">
    <property type="entry name" value="P-loop containing nucleoside triphosphate hydrolases"/>
    <property type="match status" value="1"/>
</dbReference>
<comment type="similarity">
    <text evidence="11">Belongs to the binding-protein-dependent transport system permease family.</text>
</comment>
<dbReference type="Proteomes" id="UP000568380">
    <property type="component" value="Unassembled WGS sequence"/>
</dbReference>
<dbReference type="CDD" id="cd06261">
    <property type="entry name" value="TM_PBP2"/>
    <property type="match status" value="1"/>
</dbReference>
<dbReference type="InterPro" id="IPR050388">
    <property type="entry name" value="ABC_Ni/Peptide_Import"/>
</dbReference>
<dbReference type="PROSITE" id="PS50928">
    <property type="entry name" value="ABC_TM1"/>
    <property type="match status" value="1"/>
</dbReference>
<sequence length="551" mass="58113">MITVSRLLRQPATLVCLAFLLLLVVAAVAAPWLAPYDPSAVNVTGRLEGPSAAHWLGTDELGRDQLSRLIYGTRIALRASVQAVGLALVLGVPAGLVIGYFGGWWDRVAMRVVDAVSSIPALLLAFGVIALLGRGLTNAMLGVSVIFAIQLLRLTRGMVLAERELPYVDAARVLGLSAPRIMFGQILPNVAGPLIVQSSIYLGFAQLFEAMLSFLGLGVDVGDASWGQMLDRSRAYVGDQPWLPVFPGLAIMLTVLAFNLIGDGLRDAMSGARAPAPTWKPPPVRLVPAEPTRALLSVRSLTVAFPGAATVVEDVSFDIAEGEVFGLVGESGSGKTMTALALAGLLPPPGAVTQGSVRLAGRELLGLPDHELAALRGPEIGMIFQDPQSALSPVHTIGRQLIEPLRTHEGLSRRAALDRAAELLTLVGVPDARRRLGDHPHQFSGGMAQRVVIARALAAGPRLLIADEPTTALDVTVQCQVLDLLLDLRERFGMTILLITHDLGVVADVCDRVAVMRAGRIVEQAPVGGLFTTPEHPYTAALLAASGGAHA</sequence>
<proteinExistence type="inferred from homology"/>
<dbReference type="GO" id="GO:0055085">
    <property type="term" value="P:transmembrane transport"/>
    <property type="evidence" value="ECO:0007669"/>
    <property type="project" value="InterPro"/>
</dbReference>
<dbReference type="RefSeq" id="WP_184975650.1">
    <property type="nucleotide sequence ID" value="NZ_JACHIN010000027.1"/>
</dbReference>
<keyword evidence="9 11" id="KW-1133">Transmembrane helix</keyword>
<dbReference type="InterPro" id="IPR017871">
    <property type="entry name" value="ABC_transporter-like_CS"/>
</dbReference>
<feature type="transmembrane region" description="Helical" evidence="11">
    <location>
        <begin position="112"/>
        <end position="133"/>
    </location>
</feature>
<dbReference type="SMART" id="SM00382">
    <property type="entry name" value="AAA"/>
    <property type="match status" value="1"/>
</dbReference>
<name>A0A7W8AEK4_9ACTN</name>
<keyword evidence="7" id="KW-0547">Nucleotide-binding</keyword>
<feature type="domain" description="ABC transporter" evidence="12">
    <location>
        <begin position="296"/>
        <end position="543"/>
    </location>
</feature>
<dbReference type="InterPro" id="IPR000515">
    <property type="entry name" value="MetI-like"/>
</dbReference>
<reference evidence="14 15" key="1">
    <citation type="submission" date="2020-08" db="EMBL/GenBank/DDBJ databases">
        <title>Genomic Encyclopedia of Type Strains, Phase IV (KMG-IV): sequencing the most valuable type-strain genomes for metagenomic binning, comparative biology and taxonomic classification.</title>
        <authorList>
            <person name="Goeker M."/>
        </authorList>
    </citation>
    <scope>NUCLEOTIDE SEQUENCE [LARGE SCALE GENOMIC DNA]</scope>
    <source>
        <strain evidence="14 15">DSM 45385</strain>
    </source>
</reference>
<evidence type="ECO:0000259" key="12">
    <source>
        <dbReference type="PROSITE" id="PS50893"/>
    </source>
</evidence>
<dbReference type="InterPro" id="IPR003593">
    <property type="entry name" value="AAA+_ATPase"/>
</dbReference>
<evidence type="ECO:0000256" key="4">
    <source>
        <dbReference type="ARBA" id="ARBA00022448"/>
    </source>
</evidence>
<dbReference type="Pfam" id="PF00528">
    <property type="entry name" value="BPD_transp_1"/>
    <property type="match status" value="1"/>
</dbReference>
<dbReference type="GO" id="GO:0005886">
    <property type="term" value="C:plasma membrane"/>
    <property type="evidence" value="ECO:0007669"/>
    <property type="project" value="UniProtKB-SubCell"/>
</dbReference>
<dbReference type="PANTHER" id="PTHR43297:SF2">
    <property type="entry name" value="DIPEPTIDE TRANSPORT ATP-BINDING PROTEIN DPPD"/>
    <property type="match status" value="1"/>
</dbReference>
<dbReference type="CDD" id="cd03257">
    <property type="entry name" value="ABC_NikE_OppD_transporters"/>
    <property type="match status" value="1"/>
</dbReference>
<feature type="transmembrane region" description="Helical" evidence="11">
    <location>
        <begin position="83"/>
        <end position="105"/>
    </location>
</feature>
<evidence type="ECO:0000256" key="1">
    <source>
        <dbReference type="ARBA" id="ARBA00004141"/>
    </source>
</evidence>
<evidence type="ECO:0000256" key="10">
    <source>
        <dbReference type="ARBA" id="ARBA00023136"/>
    </source>
</evidence>
<dbReference type="InterPro" id="IPR025966">
    <property type="entry name" value="OppC_N"/>
</dbReference>
<dbReference type="FunFam" id="3.40.50.300:FF:000016">
    <property type="entry name" value="Oligopeptide ABC transporter ATP-binding component"/>
    <property type="match status" value="1"/>
</dbReference>
<protein>
    <submittedName>
        <fullName evidence="14">Peptide/nickel transport system permease protein</fullName>
    </submittedName>
</protein>
<evidence type="ECO:0000256" key="8">
    <source>
        <dbReference type="ARBA" id="ARBA00022840"/>
    </source>
</evidence>
<evidence type="ECO:0000256" key="2">
    <source>
        <dbReference type="ARBA" id="ARBA00004202"/>
    </source>
</evidence>
<dbReference type="PROSITE" id="PS50893">
    <property type="entry name" value="ABC_TRANSPORTER_2"/>
    <property type="match status" value="1"/>
</dbReference>
<evidence type="ECO:0000256" key="9">
    <source>
        <dbReference type="ARBA" id="ARBA00022989"/>
    </source>
</evidence>
<dbReference type="AlphaFoldDB" id="A0A7W8AEK4"/>
<dbReference type="SUPFAM" id="SSF161098">
    <property type="entry name" value="MetI-like"/>
    <property type="match status" value="1"/>
</dbReference>
<comment type="subcellular location">
    <subcellularLocation>
        <location evidence="11">Cell membrane</location>
        <topology evidence="11">Multi-pass membrane protein</topology>
    </subcellularLocation>
    <subcellularLocation>
        <location evidence="2">Cell membrane</location>
        <topology evidence="2">Peripheral membrane protein</topology>
    </subcellularLocation>
    <subcellularLocation>
        <location evidence="1">Membrane</location>
        <topology evidence="1">Multi-pass membrane protein</topology>
    </subcellularLocation>
</comment>
<feature type="domain" description="ABC transmembrane type-1" evidence="13">
    <location>
        <begin position="73"/>
        <end position="262"/>
    </location>
</feature>
<keyword evidence="6 11" id="KW-0812">Transmembrane</keyword>
<evidence type="ECO:0000256" key="5">
    <source>
        <dbReference type="ARBA" id="ARBA00022475"/>
    </source>
</evidence>
<keyword evidence="15" id="KW-1185">Reference proteome</keyword>
<comment type="similarity">
    <text evidence="3">Belongs to the ABC transporter superfamily.</text>
</comment>
<dbReference type="GO" id="GO:0005524">
    <property type="term" value="F:ATP binding"/>
    <property type="evidence" value="ECO:0007669"/>
    <property type="project" value="UniProtKB-KW"/>
</dbReference>
<dbReference type="PROSITE" id="PS00211">
    <property type="entry name" value="ABC_TRANSPORTER_1"/>
    <property type="match status" value="1"/>
</dbReference>
<dbReference type="Gene3D" id="3.40.50.300">
    <property type="entry name" value="P-loop containing nucleotide triphosphate hydrolases"/>
    <property type="match status" value="1"/>
</dbReference>
<evidence type="ECO:0000256" key="7">
    <source>
        <dbReference type="ARBA" id="ARBA00022741"/>
    </source>
</evidence>
<keyword evidence="10 11" id="KW-0472">Membrane</keyword>